<organism evidence="3 4">
    <name type="scientific">Serratia aquatilis</name>
    <dbReference type="NCBI Taxonomy" id="1737515"/>
    <lineage>
        <taxon>Bacteria</taxon>
        <taxon>Pseudomonadati</taxon>
        <taxon>Pseudomonadota</taxon>
        <taxon>Gammaproteobacteria</taxon>
        <taxon>Enterobacterales</taxon>
        <taxon>Yersiniaceae</taxon>
        <taxon>Serratia</taxon>
    </lineage>
</organism>
<keyword evidence="4" id="KW-1185">Reference proteome</keyword>
<evidence type="ECO:0000313" key="4">
    <source>
        <dbReference type="Proteomes" id="UP001589792"/>
    </source>
</evidence>
<keyword evidence="1" id="KW-0732">Signal</keyword>
<dbReference type="EMBL" id="JBHLXG010000007">
    <property type="protein sequence ID" value="MFC0226657.1"/>
    <property type="molecule type" value="Genomic_DNA"/>
</dbReference>
<feature type="domain" description="Lysozyme inhibitor LprI-like N-terminal" evidence="2">
    <location>
        <begin position="38"/>
        <end position="113"/>
    </location>
</feature>
<name>A0ABV6ECD9_9GAMM</name>
<comment type="caution">
    <text evidence="3">The sequence shown here is derived from an EMBL/GenBank/DDBJ whole genome shotgun (WGS) entry which is preliminary data.</text>
</comment>
<sequence length="402" mass="44721">MTTQLQRTDTPNPLSRLLLCLSLTLGISTPIQAASFDCEKATSSVEQAICHSTELSRLDTILHDNYQSALANLPAAQADALRSSQREWLKQRNVCGSQEACLNQLINQRASQLHEAAKHATSAMDAIIVSIPTNPAKAAQLLRSYRGPLASAWLIYLHQFEPGSNVTDAEVEQRHQNIIVSMKDDSFPQSLLQDIEKDPKVSQATAVLTLLRMVIERAGYENEYGRPYVHCFIFKRQGAAAYEAFGPLYGSTRDSQAPICSPQGDLFELPAWKKLSKLMNPMLEQASENTGTIRFASYAAWSIFRLRATVSPEDFLTPSQRVQEAGDPEQQIRSWGDNKTWPKEQREQLLAAIEPARLATMGWLQTERSFSASDAAKAANMIVTEWLSDRMGFILEMSGSPE</sequence>
<dbReference type="RefSeq" id="WP_380674444.1">
    <property type="nucleotide sequence ID" value="NZ_CP173186.1"/>
</dbReference>
<dbReference type="PANTHER" id="PTHR37549">
    <property type="entry name" value="LIPOPROTEIN LPRI"/>
    <property type="match status" value="1"/>
</dbReference>
<dbReference type="Proteomes" id="UP001589792">
    <property type="component" value="Unassembled WGS sequence"/>
</dbReference>
<evidence type="ECO:0000259" key="2">
    <source>
        <dbReference type="Pfam" id="PF07007"/>
    </source>
</evidence>
<dbReference type="Pfam" id="PF07007">
    <property type="entry name" value="LprI"/>
    <property type="match status" value="1"/>
</dbReference>
<evidence type="ECO:0000313" key="3">
    <source>
        <dbReference type="EMBL" id="MFC0226657.1"/>
    </source>
</evidence>
<accession>A0ABV6ECD9</accession>
<evidence type="ECO:0000256" key="1">
    <source>
        <dbReference type="SAM" id="SignalP"/>
    </source>
</evidence>
<proteinExistence type="predicted"/>
<dbReference type="InterPro" id="IPR009739">
    <property type="entry name" value="LprI-like_N"/>
</dbReference>
<dbReference type="Gene3D" id="1.20.1270.180">
    <property type="match status" value="1"/>
</dbReference>
<dbReference type="InterPro" id="IPR052755">
    <property type="entry name" value="Lysozyme_Inhibitor_LprI"/>
</dbReference>
<feature type="signal peptide" evidence="1">
    <location>
        <begin position="1"/>
        <end position="33"/>
    </location>
</feature>
<gene>
    <name evidence="3" type="ORF">ACFFJ3_09125</name>
</gene>
<dbReference type="PANTHER" id="PTHR37549:SF1">
    <property type="entry name" value="LIPOPROTEIN LPRI"/>
    <property type="match status" value="1"/>
</dbReference>
<protein>
    <submittedName>
        <fullName evidence="3">Lysozyme inhibitor LprI family protein</fullName>
    </submittedName>
</protein>
<reference evidence="3 4" key="1">
    <citation type="submission" date="2024-09" db="EMBL/GenBank/DDBJ databases">
        <authorList>
            <person name="Sun Q."/>
            <person name="Mori K."/>
        </authorList>
    </citation>
    <scope>NUCLEOTIDE SEQUENCE [LARGE SCALE GENOMIC DNA]</scope>
    <source>
        <strain evidence="3 4">CCM 8626</strain>
    </source>
</reference>
<feature type="chain" id="PRO_5045415845" evidence="1">
    <location>
        <begin position="34"/>
        <end position="402"/>
    </location>
</feature>